<keyword evidence="1" id="KW-0732">Signal</keyword>
<dbReference type="AlphaFoldDB" id="A0A2L2TT47"/>
<keyword evidence="3" id="KW-1185">Reference proteome</keyword>
<feature type="signal peptide" evidence="1">
    <location>
        <begin position="1"/>
        <end position="20"/>
    </location>
</feature>
<dbReference type="RefSeq" id="XP_025586905.1">
    <property type="nucleotide sequence ID" value="XM_025736283.1"/>
</dbReference>
<dbReference type="Proteomes" id="UP000245910">
    <property type="component" value="Chromosome II"/>
</dbReference>
<evidence type="ECO:0000313" key="2">
    <source>
        <dbReference type="EMBL" id="CEI63185.1"/>
    </source>
</evidence>
<evidence type="ECO:0000256" key="1">
    <source>
        <dbReference type="SAM" id="SignalP"/>
    </source>
</evidence>
<sequence>MRSLVLRLALGLFAARAAVASPCKPSLVTTTSKDISIVSTEISSVTSAASSTISVSTTSVITEPSTKTYASSSLEAPSLATTETSATTTFVTELSTVESTTTASTTTTPSTTESTVMSAFTIIATGESDLEGDSLHTSDHDGYVAVFHPNPIFGVTSARPYTIDSQRRLVNDQGYFLCAYYNANNVELDAPAQVNTCTSNGPKNPFLDCELTSDLTLRCGIPGWSCVFNPNGEPICEEDGSTWGTWSTGIVIVGRGLKIGPIDTPDRYNLIGLRASMK</sequence>
<dbReference type="KEGG" id="fvn:FVRRES_07621"/>
<organism evidence="2 3">
    <name type="scientific">Fusarium venenatum</name>
    <dbReference type="NCBI Taxonomy" id="56646"/>
    <lineage>
        <taxon>Eukaryota</taxon>
        <taxon>Fungi</taxon>
        <taxon>Dikarya</taxon>
        <taxon>Ascomycota</taxon>
        <taxon>Pezizomycotina</taxon>
        <taxon>Sordariomycetes</taxon>
        <taxon>Hypocreomycetidae</taxon>
        <taxon>Hypocreales</taxon>
        <taxon>Nectriaceae</taxon>
        <taxon>Fusarium</taxon>
    </lineage>
</organism>
<evidence type="ECO:0000313" key="3">
    <source>
        <dbReference type="Proteomes" id="UP000245910"/>
    </source>
</evidence>
<accession>A0A2L2TT47</accession>
<dbReference type="STRING" id="56646.A0A2L2TT47"/>
<evidence type="ECO:0008006" key="4">
    <source>
        <dbReference type="Google" id="ProtNLM"/>
    </source>
</evidence>
<dbReference type="EMBL" id="LN649230">
    <property type="protein sequence ID" value="CEI63185.1"/>
    <property type="molecule type" value="Genomic_DNA"/>
</dbReference>
<protein>
    <recommendedName>
        <fullName evidence="4">Ig-like domain-containing protein</fullName>
    </recommendedName>
</protein>
<proteinExistence type="predicted"/>
<dbReference type="GeneID" id="37259260"/>
<reference evidence="3" key="1">
    <citation type="submission" date="2014-10" db="EMBL/GenBank/DDBJ databases">
        <authorList>
            <person name="King R."/>
        </authorList>
    </citation>
    <scope>NUCLEOTIDE SEQUENCE [LARGE SCALE GENOMIC DNA]</scope>
    <source>
        <strain evidence="3">A3/5</strain>
    </source>
</reference>
<dbReference type="OrthoDB" id="5104949at2759"/>
<feature type="chain" id="PRO_5014746731" description="Ig-like domain-containing protein" evidence="1">
    <location>
        <begin position="21"/>
        <end position="278"/>
    </location>
</feature>
<name>A0A2L2TT47_9HYPO</name>